<evidence type="ECO:0000313" key="1">
    <source>
        <dbReference type="EMBL" id="KAF7321206.1"/>
    </source>
</evidence>
<dbReference type="OrthoDB" id="2686689at2759"/>
<keyword evidence="2" id="KW-1185">Reference proteome</keyword>
<dbReference type="Proteomes" id="UP000613580">
    <property type="component" value="Unassembled WGS sequence"/>
</dbReference>
<evidence type="ECO:0000313" key="2">
    <source>
        <dbReference type="Proteomes" id="UP000613580"/>
    </source>
</evidence>
<comment type="caution">
    <text evidence="1">The sequence shown here is derived from an EMBL/GenBank/DDBJ whole genome shotgun (WGS) entry which is preliminary data.</text>
</comment>
<gene>
    <name evidence="1" type="ORF">HMN09_00209200</name>
</gene>
<sequence length="183" mass="20390">MSSDEALDNLRAAYHVLERNVIRALQAHQGAQEELAYQIREVLQLLSAAERHRDGFPPEEWAILEKSIRDMLDALNAAHDTIVDPLPPASTSFQFVSRTATGGRPRIDINPAVLGEAMSLRSKTDLQIPLSRSDLYSIDPRIMHGGHDHTIPGSFPTPLASFLAFTFPACYKLHWFKAFVLSS</sequence>
<proteinExistence type="predicted"/>
<reference evidence="1" key="1">
    <citation type="submission" date="2020-05" db="EMBL/GenBank/DDBJ databases">
        <title>Mycena genomes resolve the evolution of fungal bioluminescence.</title>
        <authorList>
            <person name="Tsai I.J."/>
        </authorList>
    </citation>
    <scope>NUCLEOTIDE SEQUENCE</scope>
    <source>
        <strain evidence="1">110903Hualien_Pintung</strain>
    </source>
</reference>
<dbReference type="EMBL" id="JACAZE010000002">
    <property type="protein sequence ID" value="KAF7321206.1"/>
    <property type="molecule type" value="Genomic_DNA"/>
</dbReference>
<protein>
    <submittedName>
        <fullName evidence="1">Uncharacterized protein</fullName>
    </submittedName>
</protein>
<name>A0A8H6TR00_MYCCL</name>
<organism evidence="1 2">
    <name type="scientific">Mycena chlorophos</name>
    <name type="common">Agaric fungus</name>
    <name type="synonym">Agaricus chlorophos</name>
    <dbReference type="NCBI Taxonomy" id="658473"/>
    <lineage>
        <taxon>Eukaryota</taxon>
        <taxon>Fungi</taxon>
        <taxon>Dikarya</taxon>
        <taxon>Basidiomycota</taxon>
        <taxon>Agaricomycotina</taxon>
        <taxon>Agaricomycetes</taxon>
        <taxon>Agaricomycetidae</taxon>
        <taxon>Agaricales</taxon>
        <taxon>Marasmiineae</taxon>
        <taxon>Mycenaceae</taxon>
        <taxon>Mycena</taxon>
    </lineage>
</organism>
<accession>A0A8H6TR00</accession>
<dbReference type="AlphaFoldDB" id="A0A8H6TR00"/>